<dbReference type="AlphaFoldDB" id="A0A382IJB7"/>
<dbReference type="EMBL" id="UINC01067563">
    <property type="protein sequence ID" value="SVB99342.1"/>
    <property type="molecule type" value="Genomic_DNA"/>
</dbReference>
<organism evidence="4">
    <name type="scientific">marine metagenome</name>
    <dbReference type="NCBI Taxonomy" id="408172"/>
    <lineage>
        <taxon>unclassified sequences</taxon>
        <taxon>metagenomes</taxon>
        <taxon>ecological metagenomes</taxon>
    </lineage>
</organism>
<dbReference type="SUPFAM" id="SSF55347">
    <property type="entry name" value="Glyceraldehyde-3-phosphate dehydrogenase-like, C-terminal domain"/>
    <property type="match status" value="1"/>
</dbReference>
<dbReference type="InterPro" id="IPR051168">
    <property type="entry name" value="AASS"/>
</dbReference>
<proteinExistence type="predicted"/>
<dbReference type="GO" id="GO:0004753">
    <property type="term" value="F:saccharopine dehydrogenase activity"/>
    <property type="evidence" value="ECO:0007669"/>
    <property type="project" value="TreeGrafter"/>
</dbReference>
<name>A0A382IJB7_9ZZZZ</name>
<feature type="non-terminal residue" evidence="4">
    <location>
        <position position="1"/>
    </location>
</feature>
<dbReference type="GO" id="GO:0019878">
    <property type="term" value="P:lysine biosynthetic process via aminoadipic acid"/>
    <property type="evidence" value="ECO:0007669"/>
    <property type="project" value="TreeGrafter"/>
</dbReference>
<dbReference type="GO" id="GO:0005737">
    <property type="term" value="C:cytoplasm"/>
    <property type="evidence" value="ECO:0007669"/>
    <property type="project" value="TreeGrafter"/>
</dbReference>
<dbReference type="Pfam" id="PF03435">
    <property type="entry name" value="Sacchrp_dh_NADP"/>
    <property type="match status" value="1"/>
</dbReference>
<dbReference type="Gene3D" id="3.40.50.720">
    <property type="entry name" value="NAD(P)-binding Rossmann-like Domain"/>
    <property type="match status" value="1"/>
</dbReference>
<gene>
    <name evidence="4" type="ORF">METZ01_LOCUS252196</name>
</gene>
<dbReference type="InterPro" id="IPR032095">
    <property type="entry name" value="Sacchrp_dh-like_C"/>
</dbReference>
<sequence>MKNIHWLGSGLSSIPGIRRLASNNYNLTVWNRTLSKAEKSIDHVKTDNVAAKTFNINEIADKVEQGDIIVSQLTASMHLDIAKICLEKKCHFVTTSYLAPDIKNLNEEAVAQNLIFINEVGLDPGIDHFFSHLLVQELKSLNLNDLSVSYKSYCGGIPAVPNDFKYKFSWSPVGVIKALNSPAKFIQHFEEKLVSQPYKEVKNYLINNENFEAYPNRDSLPYIEEYLFSPEWKIKEFVRGTLRLNGWTLAWKEIFNMLEKQDANIEEQIQQKSDELWNNYRYDKNEEDRVVLWVNLEAEQQDKKVFSSTYQLDEKGSGENTAMAKLVSITLSAAVDLMLQNKIQPGVQAAPSNKHIIDYFFKVLS</sequence>
<dbReference type="InterPro" id="IPR005097">
    <property type="entry name" value="Sacchrp_dh_NADP-bd"/>
</dbReference>
<feature type="domain" description="Saccharopine dehydrogenase-like C-terminal" evidence="3">
    <location>
        <begin position="121"/>
        <end position="363"/>
    </location>
</feature>
<accession>A0A382IJB7</accession>
<evidence type="ECO:0008006" key="5">
    <source>
        <dbReference type="Google" id="ProtNLM"/>
    </source>
</evidence>
<dbReference type="SUPFAM" id="SSF51735">
    <property type="entry name" value="NAD(P)-binding Rossmann-fold domains"/>
    <property type="match status" value="1"/>
</dbReference>
<evidence type="ECO:0000256" key="1">
    <source>
        <dbReference type="ARBA" id="ARBA00023002"/>
    </source>
</evidence>
<dbReference type="Gene3D" id="3.30.360.10">
    <property type="entry name" value="Dihydrodipicolinate Reductase, domain 2"/>
    <property type="match status" value="1"/>
</dbReference>
<reference evidence="4" key="1">
    <citation type="submission" date="2018-05" db="EMBL/GenBank/DDBJ databases">
        <authorList>
            <person name="Lanie J.A."/>
            <person name="Ng W.-L."/>
            <person name="Kazmierczak K.M."/>
            <person name="Andrzejewski T.M."/>
            <person name="Davidsen T.M."/>
            <person name="Wayne K.J."/>
            <person name="Tettelin H."/>
            <person name="Glass J.I."/>
            <person name="Rusch D."/>
            <person name="Podicherti R."/>
            <person name="Tsui H.-C.T."/>
            <person name="Winkler M.E."/>
        </authorList>
    </citation>
    <scope>NUCLEOTIDE SEQUENCE</scope>
</reference>
<evidence type="ECO:0000313" key="4">
    <source>
        <dbReference type="EMBL" id="SVB99342.1"/>
    </source>
</evidence>
<evidence type="ECO:0000259" key="3">
    <source>
        <dbReference type="Pfam" id="PF16653"/>
    </source>
</evidence>
<evidence type="ECO:0000259" key="2">
    <source>
        <dbReference type="Pfam" id="PF03435"/>
    </source>
</evidence>
<keyword evidence="1" id="KW-0560">Oxidoreductase</keyword>
<feature type="domain" description="Saccharopine dehydrogenase NADP binding" evidence="2">
    <location>
        <begin position="4"/>
        <end position="113"/>
    </location>
</feature>
<dbReference type="PANTHER" id="PTHR11133:SF22">
    <property type="entry name" value="ALPHA-AMINOADIPIC SEMIALDEHYDE SYNTHASE, MITOCHONDRIAL"/>
    <property type="match status" value="1"/>
</dbReference>
<dbReference type="InterPro" id="IPR036291">
    <property type="entry name" value="NAD(P)-bd_dom_sf"/>
</dbReference>
<dbReference type="Pfam" id="PF16653">
    <property type="entry name" value="Sacchrp_dh_C"/>
    <property type="match status" value="1"/>
</dbReference>
<protein>
    <recommendedName>
        <fullName evidence="5">Saccharopine dehydrogenase NADP binding domain-containing protein</fullName>
    </recommendedName>
</protein>
<dbReference type="PANTHER" id="PTHR11133">
    <property type="entry name" value="SACCHAROPINE DEHYDROGENASE"/>
    <property type="match status" value="1"/>
</dbReference>
<feature type="non-terminal residue" evidence="4">
    <location>
        <position position="365"/>
    </location>
</feature>